<feature type="region of interest" description="Disordered" evidence="1">
    <location>
        <begin position="124"/>
        <end position="148"/>
    </location>
</feature>
<evidence type="ECO:0000313" key="2">
    <source>
        <dbReference type="EMBL" id="SNS11405.1"/>
    </source>
</evidence>
<evidence type="ECO:0000313" key="3">
    <source>
        <dbReference type="Proteomes" id="UP000198282"/>
    </source>
</evidence>
<organism evidence="2 3">
    <name type="scientific">Streptosporangium subroseum</name>
    <dbReference type="NCBI Taxonomy" id="106412"/>
    <lineage>
        <taxon>Bacteria</taxon>
        <taxon>Bacillati</taxon>
        <taxon>Actinomycetota</taxon>
        <taxon>Actinomycetes</taxon>
        <taxon>Streptosporangiales</taxon>
        <taxon>Streptosporangiaceae</taxon>
        <taxon>Streptosporangium</taxon>
    </lineage>
</organism>
<dbReference type="AlphaFoldDB" id="A0A239BTP5"/>
<accession>A0A239BTP5</accession>
<gene>
    <name evidence="2" type="ORF">SAMN05216276_1004134</name>
</gene>
<protein>
    <recommendedName>
        <fullName evidence="4">HTH cro/C1-type domain-containing protein</fullName>
    </recommendedName>
</protein>
<dbReference type="Proteomes" id="UP000198282">
    <property type="component" value="Unassembled WGS sequence"/>
</dbReference>
<evidence type="ECO:0008006" key="4">
    <source>
        <dbReference type="Google" id="ProtNLM"/>
    </source>
</evidence>
<dbReference type="OrthoDB" id="3213425at2"/>
<evidence type="ECO:0000256" key="1">
    <source>
        <dbReference type="SAM" id="MobiDB-lite"/>
    </source>
</evidence>
<name>A0A239BTP5_9ACTN</name>
<dbReference type="RefSeq" id="WP_089206122.1">
    <property type="nucleotide sequence ID" value="NZ_FZOD01000004.1"/>
</dbReference>
<proteinExistence type="predicted"/>
<feature type="compositionally biased region" description="Basic and acidic residues" evidence="1">
    <location>
        <begin position="124"/>
        <end position="136"/>
    </location>
</feature>
<sequence length="566" mass="64318">MPGEGYRILLDCRRRSKALRARSFTFDQIADVLALDYDASPLRLYRYAHGRTASDVVAAHNDLDPAGAASLREARLYDYEAWPITGRRVPARIIAIFARLYQTTARCLLSDEVYASYNTRDRDPLDRADHRHLDPHQHRHPRSPTIYNEAFPARESTAYGEAPPRESTPRLAAYDEPLSTWGLVTTAPLRDSMEPQPVPARVLPLNPAHYTELLRALRAEEADVKRRELLFELALLLGGTPALSLLRHLTPPEHERLAFTARQQMPIDSRTIDLLERLTSRLWEADESFGPQQVLPVAEAKRALINDLLHQSSLSPVLRNRLLRLYWSLSHMSGWCHYDLLDFPNATRRYTEGLAAAHELQAPALLAHLHGLLADMALHQRKPTVAMDHSFAAEGWAKKSHNRLQQAATFNVVARVLSGASHDDAGLRVLDRAIALASAKPNDADFRHLFWCNPDHIDRHIVFCLVELNRPDQAIAEADRIMAKMDPGWNRERGILQLEYATTLIKKREIPAAAAMIGETAQIVTSHSSTRLANSVRQARRRLRPWEDNKYVRDLDQRLREFSIVH</sequence>
<dbReference type="EMBL" id="FZOD01000004">
    <property type="protein sequence ID" value="SNS11405.1"/>
    <property type="molecule type" value="Genomic_DNA"/>
</dbReference>
<keyword evidence="3" id="KW-1185">Reference proteome</keyword>
<reference evidence="2 3" key="1">
    <citation type="submission" date="2017-06" db="EMBL/GenBank/DDBJ databases">
        <authorList>
            <person name="Kim H.J."/>
            <person name="Triplett B.A."/>
        </authorList>
    </citation>
    <scope>NUCLEOTIDE SEQUENCE [LARGE SCALE GENOMIC DNA]</scope>
    <source>
        <strain evidence="2 3">CGMCC 4.2132</strain>
    </source>
</reference>